<reference evidence="1 2" key="1">
    <citation type="journal article" date="2014" name="Genome Announc.">
        <title>Draft Genome Sequence of Lysobacter capsici AZ78, a Bacterium Antagonistic to Plant-Pathogenic Oomycetes.</title>
        <authorList>
            <person name="Puopolo G."/>
            <person name="Sonego P."/>
            <person name="Engelen K."/>
            <person name="Pertot I."/>
        </authorList>
    </citation>
    <scope>NUCLEOTIDE SEQUENCE [LARGE SCALE GENOMIC DNA]</scope>
    <source>
        <strain evidence="1 2">AZ78</strain>
    </source>
</reference>
<keyword evidence="2" id="KW-1185">Reference proteome</keyword>
<evidence type="ECO:0000313" key="2">
    <source>
        <dbReference type="Proteomes" id="UP000023435"/>
    </source>
</evidence>
<comment type="caution">
    <text evidence="1">The sequence shown here is derived from an EMBL/GenBank/DDBJ whole genome shotgun (WGS) entry which is preliminary data.</text>
</comment>
<organism evidence="1 2">
    <name type="scientific">Lysobacter capsici AZ78</name>
    <dbReference type="NCBI Taxonomy" id="1444315"/>
    <lineage>
        <taxon>Bacteria</taxon>
        <taxon>Pseudomonadati</taxon>
        <taxon>Pseudomonadota</taxon>
        <taxon>Gammaproteobacteria</taxon>
        <taxon>Lysobacterales</taxon>
        <taxon>Lysobacteraceae</taxon>
        <taxon>Lysobacter</taxon>
    </lineage>
</organism>
<evidence type="ECO:0000313" key="1">
    <source>
        <dbReference type="EMBL" id="KWS02407.1"/>
    </source>
</evidence>
<name>A0A125U062_9GAMM</name>
<sequence length="124" mass="13642">MVLRTVEDRVHLVANFEAGADVRDLKALRAILPSLAAAPAATVFALKGVREFDLGEHESMEAHRLKTLCATHGVSVTSRGWREVSHGLFNESTRVYWLIEDSATCEAVALKAIARGVPVREIQY</sequence>
<gene>
    <name evidence="1" type="ORF">AZ78_5074</name>
</gene>
<dbReference type="AlphaFoldDB" id="A0A125U062"/>
<dbReference type="EMBL" id="JAJA02000002">
    <property type="protein sequence ID" value="KWS02407.1"/>
    <property type="molecule type" value="Genomic_DNA"/>
</dbReference>
<proteinExistence type="predicted"/>
<protein>
    <submittedName>
        <fullName evidence="1">Uncharacterized protein</fullName>
    </submittedName>
</protein>
<accession>A0A125U062</accession>
<dbReference type="Proteomes" id="UP000023435">
    <property type="component" value="Unassembled WGS sequence"/>
</dbReference>